<feature type="domain" description="SLH" evidence="4">
    <location>
        <begin position="32"/>
        <end position="95"/>
    </location>
</feature>
<feature type="domain" description="SLH" evidence="4">
    <location>
        <begin position="148"/>
        <end position="211"/>
    </location>
</feature>
<dbReference type="AlphaFoldDB" id="A0A917ANI9"/>
<dbReference type="InterPro" id="IPR051465">
    <property type="entry name" value="Cell_Envelope_Struct_Comp"/>
</dbReference>
<evidence type="ECO:0000256" key="1">
    <source>
        <dbReference type="ARBA" id="ARBA00022729"/>
    </source>
</evidence>
<feature type="compositionally biased region" description="Polar residues" evidence="2">
    <location>
        <begin position="216"/>
        <end position="231"/>
    </location>
</feature>
<dbReference type="PANTHER" id="PTHR43308:SF1">
    <property type="entry name" value="OUTER MEMBRANE PROTEIN ALPHA"/>
    <property type="match status" value="1"/>
</dbReference>
<keyword evidence="6" id="KW-1185">Reference proteome</keyword>
<dbReference type="PROSITE" id="PS51272">
    <property type="entry name" value="SLH"/>
    <property type="match status" value="2"/>
</dbReference>
<dbReference type="Proteomes" id="UP000605259">
    <property type="component" value="Unassembled WGS sequence"/>
</dbReference>
<keyword evidence="1 3" id="KW-0732">Signal</keyword>
<organism evidence="5 6">
    <name type="scientific">Priestia taiwanensis</name>
    <dbReference type="NCBI Taxonomy" id="1347902"/>
    <lineage>
        <taxon>Bacteria</taxon>
        <taxon>Bacillati</taxon>
        <taxon>Bacillota</taxon>
        <taxon>Bacilli</taxon>
        <taxon>Bacillales</taxon>
        <taxon>Bacillaceae</taxon>
        <taxon>Priestia</taxon>
    </lineage>
</organism>
<reference evidence="5" key="1">
    <citation type="journal article" date="2014" name="Int. J. Syst. Evol. Microbiol.">
        <title>Complete genome sequence of Corynebacterium casei LMG S-19264T (=DSM 44701T), isolated from a smear-ripened cheese.</title>
        <authorList>
            <consortium name="US DOE Joint Genome Institute (JGI-PGF)"/>
            <person name="Walter F."/>
            <person name="Albersmeier A."/>
            <person name="Kalinowski J."/>
            <person name="Ruckert C."/>
        </authorList>
    </citation>
    <scope>NUCLEOTIDE SEQUENCE</scope>
    <source>
        <strain evidence="5">CGMCC 1.12698</strain>
    </source>
</reference>
<dbReference type="Pfam" id="PF14411">
    <property type="entry name" value="LHH"/>
    <property type="match status" value="1"/>
</dbReference>
<feature type="compositionally biased region" description="Basic and acidic residues" evidence="2">
    <location>
        <begin position="206"/>
        <end position="215"/>
    </location>
</feature>
<dbReference type="RefSeq" id="WP_188387351.1">
    <property type="nucleotide sequence ID" value="NZ_BMFK01000001.1"/>
</dbReference>
<accession>A0A917ANI9</accession>
<feature type="region of interest" description="Disordered" evidence="2">
    <location>
        <begin position="206"/>
        <end position="241"/>
    </location>
</feature>
<dbReference type="InterPro" id="IPR026834">
    <property type="entry name" value="LHH"/>
</dbReference>
<evidence type="ECO:0000259" key="4">
    <source>
        <dbReference type="PROSITE" id="PS51272"/>
    </source>
</evidence>
<evidence type="ECO:0000313" key="6">
    <source>
        <dbReference type="Proteomes" id="UP000605259"/>
    </source>
</evidence>
<comment type="caution">
    <text evidence="5">The sequence shown here is derived from an EMBL/GenBank/DDBJ whole genome shotgun (WGS) entry which is preliminary data.</text>
</comment>
<feature type="chain" id="PRO_5039576152" description="SLH domain-containing protein" evidence="3">
    <location>
        <begin position="25"/>
        <end position="984"/>
    </location>
</feature>
<gene>
    <name evidence="5" type="ORF">GCM10007140_10500</name>
</gene>
<proteinExistence type="predicted"/>
<evidence type="ECO:0000313" key="5">
    <source>
        <dbReference type="EMBL" id="GGE62139.1"/>
    </source>
</evidence>
<sequence length="984" mass="113546">MNKNLFLSFSIFILLLSNSLGVIHAEQKNQKNNIAFVDVPKDHPSYKEIMFMVEKDIIQGHENGHFGAKDNLSREHLALFLYNYLKPKNRVENPFVDIDSNSYKDQILSMTALGVFSADSEKKFNPKSIVTRAELAKALVKLFNFKSSDNYEFIDMKDHWANEYVKTLYSNGIVSKTKNNKFNPNGPVTREQFSIFFSKAIQKIEKGSEQSESEKPTSSPSINQKVLNTPPKQAVSDKKASSPERIHILTKFDLYEAEGFFMSKKVASNLNPQWVDIIKRSETDSNWLLIKSHLGEKWVYYNPKPEHINIPINYDLYESNDFHYEKVASNLTPQSVKVLARDPFNKHWMLIDSHLGQKWVYYNPELKPIHVKYDFDTYETTNLIGEKSATFAPQTVKTVAKYEDNWYQIETGKGRKWLYYTGEPKEIAIKSSFDTYEKPMTFMQTKLLSFAPQTVTVYAKYDNNWLLIQTSKGKQWAYYNPTPEKVYIPISFDLYEEASIYSKKVASNLTPQPVSVIKKGDLFDENWILIESSLGRYWIYYNPELKPITLTNTFEVYDTPDFTRPKVGTYDPQTVRPFIKSGEFWYQIETAQGKKWIHYNPTPEKMYISTSFNSYEKMSRKSRVTGTYNPQTVTVIEKLNTFWYLIKTEQGNQFIYLDNYKPGEVPQWIIDLEEAMDDLIVLDFNIYFDFNMDLTELEKWLADSDKWLADLDKMNANLDKMNVAITKNMKKAKEHFNAINWRNNSTLIEKLSEGMKDLDFSGIVPKGSSNRQQNDQALYNTMLLMPILGNGMALAELISGKTLTGKDLDSTEYLIAALSVVGGGGIKTLGTVTKAQKFSSKQVDLSWAKKYQDNFSAYEITGTVKVGKEIRDVSRRVYRLEDIDWKYVAPKNVNPTGKSNLEIALLGNAPYTKDNQKIELHHLTQKEPGAMVEMSEKIHGDLYDALHIIKPGDSFRNDPALEKQYNNFRSNYWKLRAKEANGGK</sequence>
<dbReference type="EMBL" id="BMFK01000001">
    <property type="protein sequence ID" value="GGE62139.1"/>
    <property type="molecule type" value="Genomic_DNA"/>
</dbReference>
<evidence type="ECO:0000256" key="2">
    <source>
        <dbReference type="SAM" id="MobiDB-lite"/>
    </source>
</evidence>
<dbReference type="Pfam" id="PF00395">
    <property type="entry name" value="SLH"/>
    <property type="match status" value="3"/>
</dbReference>
<feature type="signal peptide" evidence="3">
    <location>
        <begin position="1"/>
        <end position="24"/>
    </location>
</feature>
<dbReference type="InterPro" id="IPR001119">
    <property type="entry name" value="SLH_dom"/>
</dbReference>
<dbReference type="PANTHER" id="PTHR43308">
    <property type="entry name" value="OUTER MEMBRANE PROTEIN ALPHA-RELATED"/>
    <property type="match status" value="1"/>
</dbReference>
<protein>
    <recommendedName>
        <fullName evidence="4">SLH domain-containing protein</fullName>
    </recommendedName>
</protein>
<reference evidence="5" key="2">
    <citation type="submission" date="2020-09" db="EMBL/GenBank/DDBJ databases">
        <authorList>
            <person name="Sun Q."/>
            <person name="Zhou Y."/>
        </authorList>
    </citation>
    <scope>NUCLEOTIDE SEQUENCE</scope>
    <source>
        <strain evidence="5">CGMCC 1.12698</strain>
    </source>
</reference>
<evidence type="ECO:0000256" key="3">
    <source>
        <dbReference type="SAM" id="SignalP"/>
    </source>
</evidence>
<name>A0A917ANI9_9BACI</name>